<dbReference type="Gene3D" id="3.40.50.1820">
    <property type="entry name" value="alpha/beta hydrolase"/>
    <property type="match status" value="1"/>
</dbReference>
<keyword evidence="4" id="KW-1185">Reference proteome</keyword>
<organism evidence="3 4">
    <name type="scientific">Jiangella aurantiaca</name>
    <dbReference type="NCBI Taxonomy" id="2530373"/>
    <lineage>
        <taxon>Bacteria</taxon>
        <taxon>Bacillati</taxon>
        <taxon>Actinomycetota</taxon>
        <taxon>Actinomycetes</taxon>
        <taxon>Jiangellales</taxon>
        <taxon>Jiangellaceae</taxon>
        <taxon>Jiangella</taxon>
    </lineage>
</organism>
<dbReference type="InterPro" id="IPR000073">
    <property type="entry name" value="AB_hydrolase_1"/>
</dbReference>
<keyword evidence="1 3" id="KW-0378">Hydrolase</keyword>
<dbReference type="GO" id="GO:0016787">
    <property type="term" value="F:hydrolase activity"/>
    <property type="evidence" value="ECO:0007669"/>
    <property type="project" value="UniProtKB-KW"/>
</dbReference>
<reference evidence="3 4" key="1">
    <citation type="submission" date="2019-02" db="EMBL/GenBank/DDBJ databases">
        <title>Draft genome sequences of novel Actinobacteria.</title>
        <authorList>
            <person name="Sahin N."/>
            <person name="Ay H."/>
            <person name="Saygin H."/>
        </authorList>
    </citation>
    <scope>NUCLEOTIDE SEQUENCE [LARGE SCALE GENOMIC DNA]</scope>
    <source>
        <strain evidence="3 4">8K307</strain>
    </source>
</reference>
<dbReference type="PANTHER" id="PTHR43798:SF31">
    <property type="entry name" value="AB HYDROLASE SUPERFAMILY PROTEIN YCLE"/>
    <property type="match status" value="1"/>
</dbReference>
<evidence type="ECO:0000259" key="2">
    <source>
        <dbReference type="Pfam" id="PF12697"/>
    </source>
</evidence>
<dbReference type="PANTHER" id="PTHR43798">
    <property type="entry name" value="MONOACYLGLYCEROL LIPASE"/>
    <property type="match status" value="1"/>
</dbReference>
<gene>
    <name evidence="3" type="ORF">E1262_08260</name>
</gene>
<dbReference type="InterPro" id="IPR050266">
    <property type="entry name" value="AB_hydrolase_sf"/>
</dbReference>
<dbReference type="RefSeq" id="WP_132102660.1">
    <property type="nucleotide sequence ID" value="NZ_SMLB01000008.1"/>
</dbReference>
<feature type="domain" description="AB hydrolase-1" evidence="2">
    <location>
        <begin position="22"/>
        <end position="253"/>
    </location>
</feature>
<dbReference type="SUPFAM" id="SSF53474">
    <property type="entry name" value="alpha/beta-Hydrolases"/>
    <property type="match status" value="1"/>
</dbReference>
<evidence type="ECO:0000256" key="1">
    <source>
        <dbReference type="ARBA" id="ARBA00022801"/>
    </source>
</evidence>
<dbReference type="InterPro" id="IPR000639">
    <property type="entry name" value="Epox_hydrolase-like"/>
</dbReference>
<dbReference type="Pfam" id="PF12697">
    <property type="entry name" value="Abhydrolase_6"/>
    <property type="match status" value="1"/>
</dbReference>
<protein>
    <submittedName>
        <fullName evidence="3">Alpha/beta hydrolase</fullName>
    </submittedName>
</protein>
<dbReference type="AlphaFoldDB" id="A0A4R5AI58"/>
<accession>A0A4R5AI58</accession>
<dbReference type="PRINTS" id="PR00111">
    <property type="entry name" value="ABHYDROLASE"/>
</dbReference>
<dbReference type="EMBL" id="SMLB01000008">
    <property type="protein sequence ID" value="TDD70644.1"/>
    <property type="molecule type" value="Genomic_DNA"/>
</dbReference>
<sequence length="266" mass="28504">MEVIEARGLDIAYERAGEGPPVVFVHGAAEDSRIWQPQLAGLADELTVVAWDEPGAGRSSDLPEGFGLTDFADCLAALIETLDLGPAHIAGLSWGGTVVLELYRRHPGLVATLIMIDTYAGWKGSLPADEVRKRVAGARQMLAAPPEDFDPTLPGLFASDPPTKFVPLLAAIAADVRPATLGHQLTIMAEADQRDLLPRIAVPTLLIWGELDVRSPLSVAHQFEEAIPGAELVVIEGAGHVSNLERPEQVNEAVRKFCRAHPPRSS</sequence>
<dbReference type="PRINTS" id="PR00412">
    <property type="entry name" value="EPOXHYDRLASE"/>
</dbReference>
<dbReference type="Proteomes" id="UP000295217">
    <property type="component" value="Unassembled WGS sequence"/>
</dbReference>
<dbReference type="OrthoDB" id="9808398at2"/>
<name>A0A4R5AI58_9ACTN</name>
<dbReference type="InterPro" id="IPR029058">
    <property type="entry name" value="AB_hydrolase_fold"/>
</dbReference>
<evidence type="ECO:0000313" key="4">
    <source>
        <dbReference type="Proteomes" id="UP000295217"/>
    </source>
</evidence>
<comment type="caution">
    <text evidence="3">The sequence shown here is derived from an EMBL/GenBank/DDBJ whole genome shotgun (WGS) entry which is preliminary data.</text>
</comment>
<dbReference type="GO" id="GO:0016020">
    <property type="term" value="C:membrane"/>
    <property type="evidence" value="ECO:0007669"/>
    <property type="project" value="TreeGrafter"/>
</dbReference>
<proteinExistence type="predicted"/>
<evidence type="ECO:0000313" key="3">
    <source>
        <dbReference type="EMBL" id="TDD70644.1"/>
    </source>
</evidence>